<dbReference type="PROSITE" id="PS50045">
    <property type="entry name" value="SIGMA54_INTERACT_4"/>
    <property type="match status" value="1"/>
</dbReference>
<dbReference type="EMBL" id="MJIE01000001">
    <property type="protein sequence ID" value="OLR56447.1"/>
    <property type="molecule type" value="Genomic_DNA"/>
</dbReference>
<dbReference type="SUPFAM" id="SSF52540">
    <property type="entry name" value="P-loop containing nucleoside triphosphate hydrolases"/>
    <property type="match status" value="1"/>
</dbReference>
<dbReference type="Pfam" id="PF25601">
    <property type="entry name" value="AAA_lid_14"/>
    <property type="match status" value="1"/>
</dbReference>
<evidence type="ECO:0000259" key="6">
    <source>
        <dbReference type="PROSITE" id="PS50112"/>
    </source>
</evidence>
<evidence type="ECO:0000313" key="8">
    <source>
        <dbReference type="Proteomes" id="UP000187404"/>
    </source>
</evidence>
<dbReference type="PROSITE" id="PS00675">
    <property type="entry name" value="SIGMA54_INTERACT_1"/>
    <property type="match status" value="1"/>
</dbReference>
<feature type="domain" description="Sigma-54 factor interaction" evidence="5">
    <location>
        <begin position="339"/>
        <end position="562"/>
    </location>
</feature>
<keyword evidence="4" id="KW-0804">Transcription</keyword>
<protein>
    <submittedName>
        <fullName evidence="7">Uncharacterized protein</fullName>
    </submittedName>
</protein>
<dbReference type="Gene3D" id="1.10.8.60">
    <property type="match status" value="1"/>
</dbReference>
<dbReference type="PANTHER" id="PTHR32071:SF57">
    <property type="entry name" value="C4-DICARBOXYLATE TRANSPORT TRANSCRIPTIONAL REGULATORY PROTEIN DCTD"/>
    <property type="match status" value="1"/>
</dbReference>
<keyword evidence="3" id="KW-0805">Transcription regulation</keyword>
<evidence type="ECO:0000313" key="7">
    <source>
        <dbReference type="EMBL" id="OLR56447.1"/>
    </source>
</evidence>
<dbReference type="STRING" id="1261640.BHK98_10405"/>
<dbReference type="OrthoDB" id="9803970at2"/>
<dbReference type="GO" id="GO:0006355">
    <property type="term" value="P:regulation of DNA-templated transcription"/>
    <property type="evidence" value="ECO:0007669"/>
    <property type="project" value="InterPro"/>
</dbReference>
<dbReference type="AlphaFoldDB" id="A0A1Q9JJX0"/>
<evidence type="ECO:0000256" key="3">
    <source>
        <dbReference type="ARBA" id="ARBA00023015"/>
    </source>
</evidence>
<dbReference type="InterPro" id="IPR003593">
    <property type="entry name" value="AAA+_ATPase"/>
</dbReference>
<dbReference type="InterPro" id="IPR025662">
    <property type="entry name" value="Sigma_54_int_dom_ATP-bd_1"/>
</dbReference>
<dbReference type="SMART" id="SM00382">
    <property type="entry name" value="AAA"/>
    <property type="match status" value="1"/>
</dbReference>
<dbReference type="GO" id="GO:0005524">
    <property type="term" value="F:ATP binding"/>
    <property type="evidence" value="ECO:0007669"/>
    <property type="project" value="UniProtKB-KW"/>
</dbReference>
<dbReference type="CDD" id="cd00009">
    <property type="entry name" value="AAA"/>
    <property type="match status" value="1"/>
</dbReference>
<feature type="domain" description="PAS" evidence="6">
    <location>
        <begin position="213"/>
        <end position="253"/>
    </location>
</feature>
<dbReference type="InterPro" id="IPR058031">
    <property type="entry name" value="AAA_lid_NorR"/>
</dbReference>
<keyword evidence="2" id="KW-0067">ATP-binding</keyword>
<proteinExistence type="predicted"/>
<dbReference type="InterPro" id="IPR027417">
    <property type="entry name" value="P-loop_NTPase"/>
</dbReference>
<name>A0A1Q9JJX0_9FIRM</name>
<evidence type="ECO:0000256" key="2">
    <source>
        <dbReference type="ARBA" id="ARBA00022840"/>
    </source>
</evidence>
<comment type="caution">
    <text evidence="7">The sequence shown here is derived from an EMBL/GenBank/DDBJ whole genome shotgun (WGS) entry which is preliminary data.</text>
</comment>
<reference evidence="7 8" key="1">
    <citation type="journal article" date="2016" name="Appl. Environ. Microbiol.">
        <title>Function and Phylogeny of Bacterial Butyryl Coenzyme A:Acetate Transferases and Their Diversity in the Proximal Colon of Swine.</title>
        <authorList>
            <person name="Trachsel J."/>
            <person name="Bayles D.O."/>
            <person name="Looft T."/>
            <person name="Levine U.Y."/>
            <person name="Allen H.K."/>
        </authorList>
    </citation>
    <scope>NUCLEOTIDE SEQUENCE [LARGE SCALE GENOMIC DNA]</scope>
    <source>
        <strain evidence="7 8">68-3-10</strain>
    </source>
</reference>
<dbReference type="FunFam" id="3.40.50.300:FF:000006">
    <property type="entry name" value="DNA-binding transcriptional regulator NtrC"/>
    <property type="match status" value="1"/>
</dbReference>
<organism evidence="7 8">
    <name type="scientific">Hornefia porci</name>
    <dbReference type="NCBI Taxonomy" id="2652292"/>
    <lineage>
        <taxon>Bacteria</taxon>
        <taxon>Bacillati</taxon>
        <taxon>Bacillota</taxon>
        <taxon>Clostridia</taxon>
        <taxon>Peptostreptococcales</taxon>
        <taxon>Anaerovoracaceae</taxon>
        <taxon>Hornefia</taxon>
    </lineage>
</organism>
<keyword evidence="1" id="KW-0547">Nucleotide-binding</keyword>
<dbReference type="Proteomes" id="UP000187404">
    <property type="component" value="Unassembled WGS sequence"/>
</dbReference>
<dbReference type="PANTHER" id="PTHR32071">
    <property type="entry name" value="TRANSCRIPTIONAL REGULATORY PROTEIN"/>
    <property type="match status" value="1"/>
</dbReference>
<gene>
    <name evidence="7" type="ORF">BHK98_10405</name>
</gene>
<evidence type="ECO:0000256" key="4">
    <source>
        <dbReference type="ARBA" id="ARBA00023163"/>
    </source>
</evidence>
<dbReference type="PROSITE" id="PS00688">
    <property type="entry name" value="SIGMA54_INTERACT_3"/>
    <property type="match status" value="1"/>
</dbReference>
<dbReference type="InterPro" id="IPR000014">
    <property type="entry name" value="PAS"/>
</dbReference>
<accession>A0A1Q9JJX0</accession>
<dbReference type="InterPro" id="IPR002078">
    <property type="entry name" value="Sigma_54_int"/>
</dbReference>
<dbReference type="InterPro" id="IPR025944">
    <property type="entry name" value="Sigma_54_int_dom_CS"/>
</dbReference>
<keyword evidence="8" id="KW-1185">Reference proteome</keyword>
<sequence length="666" mass="75426">MKRISIVYRNEENSLVMQHLEAVIHSVFRDSAELRGIYISRLKPGEQVDADVYLLSDRRLIFDLREHAVSMHNVVFMDRSILRSSLGEIRAIPPGSEVLIVNDTRDTAEETAVMLYGLGVDHVRFTLFDPENPDGHDGVRYAITPAEPALVPSHIPHVIDCGYREISFETMMEIERLLGANDPEITSRLVDYGMKIIEPARTSAANYLNRFLREKLLDEYLYYSEDVTFAVNDAGEVVFFNQKAASLFGFRHDRRILLREHIPEELLTLLYSADNILKAACTLNETHYTLDKKSFLSAERSIGFTVNMRDEMSIVNSETVLSNALKKSGLVARYRFSDIMYTSEVMKRTVRRAQIVAGTDHTVLILGESGVGKEIFAQAIHNASGRKDRPFLGVNCASIPESLLESELFGYEEGAFTGARKHGRAGLFERARGGTIFLDEIGDIRPQMQASLLRVLQEKQIMRVGGSQVIDIDVRVVAATNRNLPEKVQSGEFRDDLYYRLNVMQITIPPLRRRKADIRPLFDYFLENSRPLPTQAMYEKMQRHSWPGNVRELENCALYFKTFHTLPETVSEDAGVREDPQGLPSQARIDIAILRIISDSNAVGRGIGRTRIQYLLESGHITVSDIQLRKRLAHLNQRGFIEIHKGRRGATITPAGLQYLAENATL</sequence>
<dbReference type="PROSITE" id="PS50112">
    <property type="entry name" value="PAS"/>
    <property type="match status" value="1"/>
</dbReference>
<dbReference type="Gene3D" id="3.40.50.300">
    <property type="entry name" value="P-loop containing nucleotide triphosphate hydrolases"/>
    <property type="match status" value="1"/>
</dbReference>
<dbReference type="RefSeq" id="WP_075714082.1">
    <property type="nucleotide sequence ID" value="NZ_MJIE01000001.1"/>
</dbReference>
<dbReference type="Pfam" id="PF00158">
    <property type="entry name" value="Sigma54_activat"/>
    <property type="match status" value="1"/>
</dbReference>
<evidence type="ECO:0000256" key="1">
    <source>
        <dbReference type="ARBA" id="ARBA00022741"/>
    </source>
</evidence>
<evidence type="ECO:0000259" key="5">
    <source>
        <dbReference type="PROSITE" id="PS50045"/>
    </source>
</evidence>